<gene>
    <name evidence="16" type="ORF">V5799_026600</name>
</gene>
<keyword evidence="17" id="KW-1185">Reference proteome</keyword>
<evidence type="ECO:0000256" key="6">
    <source>
        <dbReference type="ARBA" id="ARBA00022902"/>
    </source>
</evidence>
<evidence type="ECO:0000256" key="4">
    <source>
        <dbReference type="ARBA" id="ARBA00022692"/>
    </source>
</evidence>
<keyword evidence="9" id="KW-1015">Disulfide bond</keyword>
<feature type="transmembrane region" description="Helical" evidence="13">
    <location>
        <begin position="572"/>
        <end position="594"/>
    </location>
</feature>
<dbReference type="InterPro" id="IPR001627">
    <property type="entry name" value="Semap_dom"/>
</dbReference>
<dbReference type="Pfam" id="PF01403">
    <property type="entry name" value="Sema"/>
    <property type="match status" value="1"/>
</dbReference>
<evidence type="ECO:0000256" key="1">
    <source>
        <dbReference type="ARBA" id="ARBA00004370"/>
    </source>
</evidence>
<dbReference type="PROSITE" id="PS51004">
    <property type="entry name" value="SEMA"/>
    <property type="match status" value="1"/>
</dbReference>
<keyword evidence="4 13" id="KW-0812">Transmembrane</keyword>
<comment type="caution">
    <text evidence="16">The sequence shown here is derived from an EMBL/GenBank/DDBJ whole genome shotgun (WGS) entry which is preliminary data.</text>
</comment>
<dbReference type="InterPro" id="IPR002165">
    <property type="entry name" value="Plexin_repeat"/>
</dbReference>
<reference evidence="16 17" key="1">
    <citation type="journal article" date="2023" name="Arcadia Sci">
        <title>De novo assembly of a long-read Amblyomma americanum tick genome.</title>
        <authorList>
            <person name="Chou S."/>
            <person name="Poskanzer K.E."/>
            <person name="Rollins M."/>
            <person name="Thuy-Boun P.S."/>
        </authorList>
    </citation>
    <scope>NUCLEOTIDE SEQUENCE [LARGE SCALE GENOMIC DNA]</scope>
    <source>
        <strain evidence="16">F_SG_1</strain>
        <tissue evidence="16">Salivary glands</tissue>
    </source>
</reference>
<keyword evidence="7 13" id="KW-1133">Transmembrane helix</keyword>
<dbReference type="Pfam" id="PF01437">
    <property type="entry name" value="PSI"/>
    <property type="match status" value="1"/>
</dbReference>
<proteinExistence type="inferred from homology"/>
<keyword evidence="14" id="KW-0732">Signal</keyword>
<feature type="domain" description="Sema" evidence="15">
    <location>
        <begin position="31"/>
        <end position="476"/>
    </location>
</feature>
<evidence type="ECO:0000256" key="9">
    <source>
        <dbReference type="ARBA" id="ARBA00023157"/>
    </source>
</evidence>
<dbReference type="InterPro" id="IPR036352">
    <property type="entry name" value="Semap_dom_sf"/>
</dbReference>
<evidence type="ECO:0000256" key="2">
    <source>
        <dbReference type="ARBA" id="ARBA00009492"/>
    </source>
</evidence>
<evidence type="ECO:0000313" key="17">
    <source>
        <dbReference type="Proteomes" id="UP001321473"/>
    </source>
</evidence>
<dbReference type="Gene3D" id="2.130.10.10">
    <property type="entry name" value="YVTN repeat-like/Quinoprotein amine dehydrogenase"/>
    <property type="match status" value="1"/>
</dbReference>
<name>A0AAQ4DI42_AMBAM</name>
<dbReference type="GO" id="GO:0045499">
    <property type="term" value="F:chemorepellent activity"/>
    <property type="evidence" value="ECO:0007669"/>
    <property type="project" value="TreeGrafter"/>
</dbReference>
<evidence type="ECO:0000313" key="16">
    <source>
        <dbReference type="EMBL" id="KAK8762132.1"/>
    </source>
</evidence>
<dbReference type="GO" id="GO:0007411">
    <property type="term" value="P:axon guidance"/>
    <property type="evidence" value="ECO:0007669"/>
    <property type="project" value="TreeGrafter"/>
</dbReference>
<dbReference type="EMBL" id="JARKHS020030447">
    <property type="protein sequence ID" value="KAK8762132.1"/>
    <property type="molecule type" value="Genomic_DNA"/>
</dbReference>
<keyword evidence="10" id="KW-0325">Glycoprotein</keyword>
<evidence type="ECO:0000259" key="15">
    <source>
        <dbReference type="PROSITE" id="PS51004"/>
    </source>
</evidence>
<dbReference type="SMART" id="SM00423">
    <property type="entry name" value="PSI"/>
    <property type="match status" value="1"/>
</dbReference>
<keyword evidence="8 13" id="KW-0472">Membrane</keyword>
<dbReference type="SUPFAM" id="SSF103575">
    <property type="entry name" value="Plexin repeat"/>
    <property type="match status" value="1"/>
</dbReference>
<dbReference type="InterPro" id="IPR015943">
    <property type="entry name" value="WD40/YVTN_repeat-like_dom_sf"/>
</dbReference>
<evidence type="ECO:0000256" key="8">
    <source>
        <dbReference type="ARBA" id="ARBA00023136"/>
    </source>
</evidence>
<evidence type="ECO:0000256" key="11">
    <source>
        <dbReference type="ARBA" id="ARBA00074143"/>
    </source>
</evidence>
<evidence type="ECO:0000256" key="13">
    <source>
        <dbReference type="SAM" id="Phobius"/>
    </source>
</evidence>
<evidence type="ECO:0000256" key="7">
    <source>
        <dbReference type="ARBA" id="ARBA00022989"/>
    </source>
</evidence>
<comment type="caution">
    <text evidence="12">Lacks conserved residue(s) required for the propagation of feature annotation.</text>
</comment>
<evidence type="ECO:0000256" key="14">
    <source>
        <dbReference type="SAM" id="SignalP"/>
    </source>
</evidence>
<accession>A0AAQ4DI42</accession>
<comment type="similarity">
    <text evidence="2">Belongs to the semaphorin family.</text>
</comment>
<keyword evidence="6" id="KW-0524">Neurogenesis</keyword>
<keyword evidence="3" id="KW-0217">Developmental protein</keyword>
<evidence type="ECO:0000256" key="3">
    <source>
        <dbReference type="ARBA" id="ARBA00022473"/>
    </source>
</evidence>
<dbReference type="Proteomes" id="UP001321473">
    <property type="component" value="Unassembled WGS sequence"/>
</dbReference>
<sequence>MHPASSVLWPVLLAALLPFAASTWEKQLEPKLFIEEYPHQLVRVFPADNVTASPGEYLRLLLLDGDYVLVGGRNYLYNLSVHTLDQVGNISWPASSSSNPACAEHLAQSAAGDLNCANFIRVARHLSPQSLLVCGTNSYSPRCREYKYDSVQRNYSWKTDVDGQAICPQDRNSSAAVLFVNNRQIAGLSARTSAPKTPAVLAARPLTTKPEDPTQLGADAEFVGAFAFDEHAYFFLTESAPEKDSCGPRTAATVMRVCVSDPGGAPPHDWVWTTLQKVRLHCSLNGTRPFVFTDVTTVSPIMTRWNSAFVFYALFRIQGSPFKGSAVCAFSVDDLVAAIKDGKPEREKCPTQATIITNETQFLEDSSPLSRAEVRNYLSEPMLAHVGFDYHYTSLWIDPQVRTASGKRYDVFFIGTSHGHVIKAINVGQNSISTVVIEDIIVFPGEDPVLELKIVRRPGLVTLLVTTYHELVSVPLDNCNWTVRTCTQCVGLQDPYCAWNKDTSKCESLVDQPVPKNSVQEVVSGHSLECPDEFSKHLSNMKFPHGSDPWSIDNTASGTARGGSHLYSAHTLGFAITFCIMGSIVVGFGVGYWYRHNQRKDMAYFNYR</sequence>
<evidence type="ECO:0000256" key="12">
    <source>
        <dbReference type="PROSITE-ProRule" id="PRU00352"/>
    </source>
</evidence>
<dbReference type="AlphaFoldDB" id="A0AAQ4DI42"/>
<dbReference type="GO" id="GO:0030335">
    <property type="term" value="P:positive regulation of cell migration"/>
    <property type="evidence" value="ECO:0007669"/>
    <property type="project" value="TreeGrafter"/>
</dbReference>
<dbReference type="InterPro" id="IPR027231">
    <property type="entry name" value="Semaphorin"/>
</dbReference>
<evidence type="ECO:0000256" key="5">
    <source>
        <dbReference type="ARBA" id="ARBA00022782"/>
    </source>
</evidence>
<dbReference type="FunFam" id="3.30.1680.10:FF:000016">
    <property type="entry name" value="Putative Semaphorin-6B"/>
    <property type="match status" value="1"/>
</dbReference>
<comment type="subcellular location">
    <subcellularLocation>
        <location evidence="1">Membrane</location>
    </subcellularLocation>
</comment>
<evidence type="ECO:0000256" key="10">
    <source>
        <dbReference type="ARBA" id="ARBA00023180"/>
    </source>
</evidence>
<dbReference type="SMART" id="SM00630">
    <property type="entry name" value="Sema"/>
    <property type="match status" value="1"/>
</dbReference>
<dbReference type="InterPro" id="IPR016201">
    <property type="entry name" value="PSI"/>
</dbReference>
<protein>
    <recommendedName>
        <fullName evidence="11">Semaphorin-1A</fullName>
    </recommendedName>
</protein>
<dbReference type="PANTHER" id="PTHR11036:SF127">
    <property type="entry name" value="SEMAPHORIN-1A"/>
    <property type="match status" value="1"/>
</dbReference>
<dbReference type="GO" id="GO:0005886">
    <property type="term" value="C:plasma membrane"/>
    <property type="evidence" value="ECO:0007669"/>
    <property type="project" value="TreeGrafter"/>
</dbReference>
<dbReference type="PANTHER" id="PTHR11036">
    <property type="entry name" value="SEMAPHORIN"/>
    <property type="match status" value="1"/>
</dbReference>
<dbReference type="GO" id="GO:0030215">
    <property type="term" value="F:semaphorin receptor binding"/>
    <property type="evidence" value="ECO:0007669"/>
    <property type="project" value="InterPro"/>
</dbReference>
<dbReference type="Gene3D" id="3.30.1680.10">
    <property type="entry name" value="ligand-binding face of the semaphorins, domain 2"/>
    <property type="match status" value="1"/>
</dbReference>
<feature type="chain" id="PRO_5042896144" description="Semaphorin-1A" evidence="14">
    <location>
        <begin position="23"/>
        <end position="608"/>
    </location>
</feature>
<keyword evidence="5" id="KW-0221">Differentiation</keyword>
<feature type="signal peptide" evidence="14">
    <location>
        <begin position="1"/>
        <end position="22"/>
    </location>
</feature>
<dbReference type="SUPFAM" id="SSF101912">
    <property type="entry name" value="Sema domain"/>
    <property type="match status" value="1"/>
</dbReference>
<dbReference type="GO" id="GO:0071526">
    <property type="term" value="P:semaphorin-plexin signaling pathway"/>
    <property type="evidence" value="ECO:0007669"/>
    <property type="project" value="TreeGrafter"/>
</dbReference>
<organism evidence="16 17">
    <name type="scientific">Amblyomma americanum</name>
    <name type="common">Lone star tick</name>
    <dbReference type="NCBI Taxonomy" id="6943"/>
    <lineage>
        <taxon>Eukaryota</taxon>
        <taxon>Metazoa</taxon>
        <taxon>Ecdysozoa</taxon>
        <taxon>Arthropoda</taxon>
        <taxon>Chelicerata</taxon>
        <taxon>Arachnida</taxon>
        <taxon>Acari</taxon>
        <taxon>Parasitiformes</taxon>
        <taxon>Ixodida</taxon>
        <taxon>Ixodoidea</taxon>
        <taxon>Ixodidae</taxon>
        <taxon>Amblyomminae</taxon>
        <taxon>Amblyomma</taxon>
    </lineage>
</organism>